<accession>A0AAE0S0C5</accession>
<feature type="region of interest" description="Disordered" evidence="1">
    <location>
        <begin position="1"/>
        <end position="38"/>
    </location>
</feature>
<reference evidence="2" key="3">
    <citation type="submission" date="2023-05" db="EMBL/GenBank/DDBJ databases">
        <authorList>
            <person name="Smith C.H."/>
        </authorList>
    </citation>
    <scope>NUCLEOTIDE SEQUENCE</scope>
    <source>
        <strain evidence="2">CHS0354</strain>
        <tissue evidence="2">Mantle</tissue>
    </source>
</reference>
<organism evidence="2 3">
    <name type="scientific">Potamilus streckersoni</name>
    <dbReference type="NCBI Taxonomy" id="2493646"/>
    <lineage>
        <taxon>Eukaryota</taxon>
        <taxon>Metazoa</taxon>
        <taxon>Spiralia</taxon>
        <taxon>Lophotrochozoa</taxon>
        <taxon>Mollusca</taxon>
        <taxon>Bivalvia</taxon>
        <taxon>Autobranchia</taxon>
        <taxon>Heteroconchia</taxon>
        <taxon>Palaeoheterodonta</taxon>
        <taxon>Unionida</taxon>
        <taxon>Unionoidea</taxon>
        <taxon>Unionidae</taxon>
        <taxon>Ambleminae</taxon>
        <taxon>Lampsilini</taxon>
        <taxon>Potamilus</taxon>
    </lineage>
</organism>
<feature type="compositionally biased region" description="Polar residues" evidence="1">
    <location>
        <begin position="1"/>
        <end position="18"/>
    </location>
</feature>
<evidence type="ECO:0000313" key="2">
    <source>
        <dbReference type="EMBL" id="KAK3583057.1"/>
    </source>
</evidence>
<evidence type="ECO:0000256" key="1">
    <source>
        <dbReference type="SAM" id="MobiDB-lite"/>
    </source>
</evidence>
<gene>
    <name evidence="2" type="ORF">CHS0354_004002</name>
</gene>
<protein>
    <submittedName>
        <fullName evidence="2">Uncharacterized protein</fullName>
    </submittedName>
</protein>
<dbReference type="EMBL" id="JAEAOA010000312">
    <property type="protein sequence ID" value="KAK3583057.1"/>
    <property type="molecule type" value="Genomic_DNA"/>
</dbReference>
<dbReference type="AlphaFoldDB" id="A0AAE0S0C5"/>
<name>A0AAE0S0C5_9BIVA</name>
<comment type="caution">
    <text evidence="2">The sequence shown here is derived from an EMBL/GenBank/DDBJ whole genome shotgun (WGS) entry which is preliminary data.</text>
</comment>
<keyword evidence="3" id="KW-1185">Reference proteome</keyword>
<proteinExistence type="predicted"/>
<sequence length="127" mass="14168">MVQRSTPAISTAHVASNPTHSDVTTVMSTTTEGTLSPPTDVTTVNLSYTSTTNSELIEPKLVIKCPLICTCKITVTTFPCKIVESLNVAITKHVKLDLFRPHNKWRPEKLTAKLQRENLEKFEILYI</sequence>
<dbReference type="Proteomes" id="UP001195483">
    <property type="component" value="Unassembled WGS sequence"/>
</dbReference>
<reference evidence="2" key="2">
    <citation type="journal article" date="2021" name="Genome Biol. Evol.">
        <title>Developing a high-quality reference genome for a parasitic bivalve with doubly uniparental inheritance (Bivalvia: Unionida).</title>
        <authorList>
            <person name="Smith C.H."/>
        </authorList>
    </citation>
    <scope>NUCLEOTIDE SEQUENCE</scope>
    <source>
        <strain evidence="2">CHS0354</strain>
        <tissue evidence="2">Mantle</tissue>
    </source>
</reference>
<reference evidence="2" key="1">
    <citation type="journal article" date="2021" name="Genome Biol. Evol.">
        <title>A High-Quality Reference Genome for a Parasitic Bivalve with Doubly Uniparental Inheritance (Bivalvia: Unionida).</title>
        <authorList>
            <person name="Smith C.H."/>
        </authorList>
    </citation>
    <scope>NUCLEOTIDE SEQUENCE</scope>
    <source>
        <strain evidence="2">CHS0354</strain>
    </source>
</reference>
<evidence type="ECO:0000313" key="3">
    <source>
        <dbReference type="Proteomes" id="UP001195483"/>
    </source>
</evidence>
<feature type="compositionally biased region" description="Low complexity" evidence="1">
    <location>
        <begin position="19"/>
        <end position="34"/>
    </location>
</feature>